<dbReference type="AlphaFoldDB" id="A0A4U5PI35"/>
<dbReference type="Gene3D" id="3.10.100.10">
    <property type="entry name" value="Mannose-Binding Protein A, subunit A"/>
    <property type="match status" value="1"/>
</dbReference>
<evidence type="ECO:0008006" key="3">
    <source>
        <dbReference type="Google" id="ProtNLM"/>
    </source>
</evidence>
<reference evidence="1 2" key="1">
    <citation type="journal article" date="2015" name="Genome Biol.">
        <title>Comparative genomics of Steinernema reveals deeply conserved gene regulatory networks.</title>
        <authorList>
            <person name="Dillman A.R."/>
            <person name="Macchietto M."/>
            <person name="Porter C.F."/>
            <person name="Rogers A."/>
            <person name="Williams B."/>
            <person name="Antoshechkin I."/>
            <person name="Lee M.M."/>
            <person name="Goodwin Z."/>
            <person name="Lu X."/>
            <person name="Lewis E.E."/>
            <person name="Goodrich-Blair H."/>
            <person name="Stock S.P."/>
            <person name="Adams B.J."/>
            <person name="Sternberg P.W."/>
            <person name="Mortazavi A."/>
        </authorList>
    </citation>
    <scope>NUCLEOTIDE SEQUENCE [LARGE SCALE GENOMIC DNA]</scope>
    <source>
        <strain evidence="1 2">ALL</strain>
    </source>
</reference>
<evidence type="ECO:0000313" key="2">
    <source>
        <dbReference type="Proteomes" id="UP000298663"/>
    </source>
</evidence>
<gene>
    <name evidence="1" type="ORF">L596_010196</name>
</gene>
<dbReference type="EMBL" id="AZBU02000002">
    <property type="protein sequence ID" value="TKR96133.1"/>
    <property type="molecule type" value="Genomic_DNA"/>
</dbReference>
<organism evidence="1 2">
    <name type="scientific">Steinernema carpocapsae</name>
    <name type="common">Entomopathogenic nematode</name>
    <dbReference type="NCBI Taxonomy" id="34508"/>
    <lineage>
        <taxon>Eukaryota</taxon>
        <taxon>Metazoa</taxon>
        <taxon>Ecdysozoa</taxon>
        <taxon>Nematoda</taxon>
        <taxon>Chromadorea</taxon>
        <taxon>Rhabditida</taxon>
        <taxon>Tylenchina</taxon>
        <taxon>Panagrolaimomorpha</taxon>
        <taxon>Strongyloidoidea</taxon>
        <taxon>Steinernematidae</taxon>
        <taxon>Steinernema</taxon>
    </lineage>
</organism>
<keyword evidence="2" id="KW-1185">Reference proteome</keyword>
<dbReference type="InterPro" id="IPR016187">
    <property type="entry name" value="CTDL_fold"/>
</dbReference>
<dbReference type="OrthoDB" id="7357196at2759"/>
<comment type="caution">
    <text evidence="1">The sequence shown here is derived from an EMBL/GenBank/DDBJ whole genome shotgun (WGS) entry which is preliminary data.</text>
</comment>
<proteinExistence type="predicted"/>
<dbReference type="CDD" id="cd00037">
    <property type="entry name" value="CLECT"/>
    <property type="match status" value="1"/>
</dbReference>
<reference evidence="1 2" key="2">
    <citation type="journal article" date="2019" name="G3 (Bethesda)">
        <title>Hybrid Assembly of the Genome of the Entomopathogenic Nematode Steinernema carpocapsae Identifies the X-Chromosome.</title>
        <authorList>
            <person name="Serra L."/>
            <person name="Macchietto M."/>
            <person name="Macias-Munoz A."/>
            <person name="McGill C.J."/>
            <person name="Rodriguez I.M."/>
            <person name="Rodriguez B."/>
            <person name="Murad R."/>
            <person name="Mortazavi A."/>
        </authorList>
    </citation>
    <scope>NUCLEOTIDE SEQUENCE [LARGE SCALE GENOMIC DNA]</scope>
    <source>
        <strain evidence="1 2">ALL</strain>
    </source>
</reference>
<accession>A0A4U5PI35</accession>
<dbReference type="InterPro" id="IPR016186">
    <property type="entry name" value="C-type_lectin-like/link_sf"/>
</dbReference>
<protein>
    <recommendedName>
        <fullName evidence="3">C-type lectin domain-containing protein</fullName>
    </recommendedName>
</protein>
<dbReference type="Proteomes" id="UP000298663">
    <property type="component" value="Unassembled WGS sequence"/>
</dbReference>
<evidence type="ECO:0000313" key="1">
    <source>
        <dbReference type="EMBL" id="TKR96133.1"/>
    </source>
</evidence>
<name>A0A4U5PI35_STECR</name>
<sequence>MTPTSTSTQRRAAKRLKFEAAKLYCRDENADLASIHSSNENRVLLELTFGPGSVVSHLKKSHTPPWLKHCVEVSPGAKFGCFDFGCFVRKRLI</sequence>
<dbReference type="SUPFAM" id="SSF56436">
    <property type="entry name" value="C-type lectin-like"/>
    <property type="match status" value="1"/>
</dbReference>